<dbReference type="Proteomes" id="UP001140206">
    <property type="component" value="Chromosome 2"/>
</dbReference>
<evidence type="ECO:0000256" key="2">
    <source>
        <dbReference type="ARBA" id="ARBA00022614"/>
    </source>
</evidence>
<feature type="domain" description="Disease resistance N-terminal" evidence="6">
    <location>
        <begin position="20"/>
        <end position="105"/>
    </location>
</feature>
<evidence type="ECO:0000313" key="9">
    <source>
        <dbReference type="Proteomes" id="UP001140206"/>
    </source>
</evidence>
<proteinExistence type="inferred from homology"/>
<dbReference type="InterPro" id="IPR032675">
    <property type="entry name" value="LRR_dom_sf"/>
</dbReference>
<feature type="domain" description="R13L1/DRL21-like LRR repeat region" evidence="7">
    <location>
        <begin position="232"/>
        <end position="356"/>
    </location>
</feature>
<dbReference type="InterPro" id="IPR056789">
    <property type="entry name" value="LRR_R13L1-DRL21"/>
</dbReference>
<dbReference type="PANTHER" id="PTHR47186:SF3">
    <property type="entry name" value="OS09G0267800 PROTEIN"/>
    <property type="match status" value="1"/>
</dbReference>
<sequence length="610" mass="68510">MVVIEAATVAAAIGWFVSPALSFCFDKIKTFLEKKCFEKSDIETDLKNINTNLGRILSIMCTVEKQRILDPNEVLLVQEIKNAVYGAEDFIDELEYKLLHIKASDGASSSSGAIDVDESFKEMVKEVRESLDRAKELATTLLDLTIAKKSGNIQFIKQENRLLTSSLISDKIIGREIECKLLTEYIFEEVEGPPAIISIIGQADERVKLHSLLRGGSLFLDASKQEGRELGLLGDINNIKGKVEISRLETVASREEATKAQLSSKEHVIELRLVWFDSSSEVDMDKHNKVLEALGPNRSIERLVICGYPGDASPSWLGSNFLSRIKEIYLDQCHRLKMLPALGQLPQLKDLVIKSMNAVRKIGIEFHGDGTFPSLEEVRISSLWNLEEWSFSCGVQSFPKLYRLKIDDCGVFVGPKCNGFPALQELHIMRCNAVIMKAQLDGYGCLPVLTRLDIVDCKGIIKLEGWDELVTVKILRIINCPNLKSLPEMECFYSLEELEIEDCDGIITLESMSELVTLKSLRIRCCGELLYLPKMEYFYSLVFLEIENCPKLWSLPKKGLPVSLRTFNIGGSLHHDLNKEIRSKSGPEWNKVAAVSGCRLIHPEDSDDDE</sequence>
<reference evidence="8" key="1">
    <citation type="submission" date="2022-08" db="EMBL/GenBank/DDBJ databases">
        <authorList>
            <person name="Marques A."/>
        </authorList>
    </citation>
    <scope>NUCLEOTIDE SEQUENCE</scope>
    <source>
        <strain evidence="8">RhyPub2mFocal</strain>
        <tissue evidence="8">Leaves</tissue>
    </source>
</reference>
<dbReference type="SUPFAM" id="SSF52058">
    <property type="entry name" value="L domain-like"/>
    <property type="match status" value="1"/>
</dbReference>
<evidence type="ECO:0000256" key="3">
    <source>
        <dbReference type="ARBA" id="ARBA00022737"/>
    </source>
</evidence>
<keyword evidence="3" id="KW-0677">Repeat</keyword>
<accession>A0AAV8G2Z6</accession>
<comment type="caution">
    <text evidence="8">The sequence shown here is derived from an EMBL/GenBank/DDBJ whole genome shotgun (WGS) entry which is preliminary data.</text>
</comment>
<dbReference type="InterPro" id="IPR041118">
    <property type="entry name" value="Rx_N"/>
</dbReference>
<evidence type="ECO:0000259" key="6">
    <source>
        <dbReference type="Pfam" id="PF18052"/>
    </source>
</evidence>
<keyword evidence="2" id="KW-0433">Leucine-rich repeat</keyword>
<gene>
    <name evidence="8" type="ORF">LUZ62_048138</name>
</gene>
<evidence type="ECO:0000256" key="1">
    <source>
        <dbReference type="ARBA" id="ARBA00008894"/>
    </source>
</evidence>
<dbReference type="Gene3D" id="1.20.5.4130">
    <property type="match status" value="1"/>
</dbReference>
<keyword evidence="9" id="KW-1185">Reference proteome</keyword>
<dbReference type="Pfam" id="PF18052">
    <property type="entry name" value="Rx_N"/>
    <property type="match status" value="1"/>
</dbReference>
<evidence type="ECO:0000313" key="8">
    <source>
        <dbReference type="EMBL" id="KAJ4796892.1"/>
    </source>
</evidence>
<name>A0AAV8G2Z6_9POAL</name>
<comment type="similarity">
    <text evidence="1">Belongs to the disease resistance NB-LRR family.</text>
</comment>
<dbReference type="Gene3D" id="3.80.10.10">
    <property type="entry name" value="Ribonuclease Inhibitor"/>
    <property type="match status" value="2"/>
</dbReference>
<dbReference type="Pfam" id="PF25019">
    <property type="entry name" value="LRR_R13L1-DRL21"/>
    <property type="match status" value="1"/>
</dbReference>
<evidence type="ECO:0000259" key="7">
    <source>
        <dbReference type="Pfam" id="PF25019"/>
    </source>
</evidence>
<keyword evidence="4" id="KW-0547">Nucleotide-binding</keyword>
<dbReference type="EMBL" id="JAMFTS010000002">
    <property type="protein sequence ID" value="KAJ4796892.1"/>
    <property type="molecule type" value="Genomic_DNA"/>
</dbReference>
<dbReference type="GO" id="GO:0000166">
    <property type="term" value="F:nucleotide binding"/>
    <property type="evidence" value="ECO:0007669"/>
    <property type="project" value="UniProtKB-KW"/>
</dbReference>
<dbReference type="GO" id="GO:0006952">
    <property type="term" value="P:defense response"/>
    <property type="evidence" value="ECO:0007669"/>
    <property type="project" value="UniProtKB-KW"/>
</dbReference>
<evidence type="ECO:0000256" key="5">
    <source>
        <dbReference type="ARBA" id="ARBA00022821"/>
    </source>
</evidence>
<evidence type="ECO:0000256" key="4">
    <source>
        <dbReference type="ARBA" id="ARBA00022741"/>
    </source>
</evidence>
<dbReference type="AlphaFoldDB" id="A0AAV8G2Z6"/>
<organism evidence="8 9">
    <name type="scientific">Rhynchospora pubera</name>
    <dbReference type="NCBI Taxonomy" id="906938"/>
    <lineage>
        <taxon>Eukaryota</taxon>
        <taxon>Viridiplantae</taxon>
        <taxon>Streptophyta</taxon>
        <taxon>Embryophyta</taxon>
        <taxon>Tracheophyta</taxon>
        <taxon>Spermatophyta</taxon>
        <taxon>Magnoliopsida</taxon>
        <taxon>Liliopsida</taxon>
        <taxon>Poales</taxon>
        <taxon>Cyperaceae</taxon>
        <taxon>Cyperoideae</taxon>
        <taxon>Rhynchosporeae</taxon>
        <taxon>Rhynchospora</taxon>
    </lineage>
</organism>
<keyword evidence="5" id="KW-0611">Plant defense</keyword>
<protein>
    <submittedName>
        <fullName evidence="8">LRR and NB-ARC domain disease resistance protein</fullName>
    </submittedName>
</protein>
<dbReference type="PANTHER" id="PTHR47186">
    <property type="entry name" value="LEUCINE-RICH REPEAT-CONTAINING PROTEIN 57"/>
    <property type="match status" value="1"/>
</dbReference>